<comment type="caution">
    <text evidence="2">The sequence shown here is derived from an EMBL/GenBank/DDBJ whole genome shotgun (WGS) entry which is preliminary data.</text>
</comment>
<dbReference type="PROSITE" id="PS51257">
    <property type="entry name" value="PROKAR_LIPOPROTEIN"/>
    <property type="match status" value="1"/>
</dbReference>
<reference evidence="2 3" key="1">
    <citation type="submission" date="2023-07" db="EMBL/GenBank/DDBJ databases">
        <title>Genomic Encyclopedia of Type Strains, Phase IV (KMG-IV): sequencing the most valuable type-strain genomes for metagenomic binning, comparative biology and taxonomic classification.</title>
        <authorList>
            <person name="Goeker M."/>
        </authorList>
    </citation>
    <scope>NUCLEOTIDE SEQUENCE [LARGE SCALE GENOMIC DNA]</scope>
    <source>
        <strain evidence="2 3">DSM 23948</strain>
    </source>
</reference>
<dbReference type="Gene3D" id="1.20.120.570">
    <property type="entry name" value="YkyA-like"/>
    <property type="match status" value="1"/>
</dbReference>
<accession>A0ABT9V4I0</accession>
<evidence type="ECO:0000313" key="2">
    <source>
        <dbReference type="EMBL" id="MDQ0155847.1"/>
    </source>
</evidence>
<organism evidence="2 3">
    <name type="scientific">Anoxybacillus andreesenii</name>
    <dbReference type="NCBI Taxonomy" id="1325932"/>
    <lineage>
        <taxon>Bacteria</taxon>
        <taxon>Bacillati</taxon>
        <taxon>Bacillota</taxon>
        <taxon>Bacilli</taxon>
        <taxon>Bacillales</taxon>
        <taxon>Anoxybacillaceae</taxon>
        <taxon>Anoxybacillus</taxon>
    </lineage>
</organism>
<keyword evidence="3" id="KW-1185">Reference proteome</keyword>
<dbReference type="InterPro" id="IPR036785">
    <property type="entry name" value="YkyA-like_sf"/>
</dbReference>
<name>A0ABT9V4I0_9BACL</name>
<protein>
    <submittedName>
        <fullName evidence="2">Chromosome segregation ATPase</fullName>
    </submittedName>
</protein>
<dbReference type="SUPFAM" id="SSF140423">
    <property type="entry name" value="MW0975(SA0943)-like"/>
    <property type="match status" value="1"/>
</dbReference>
<evidence type="ECO:0000256" key="1">
    <source>
        <dbReference type="SAM" id="Coils"/>
    </source>
</evidence>
<dbReference type="InterPro" id="IPR019454">
    <property type="entry name" value="Lipoprot_YkyA-like"/>
</dbReference>
<proteinExistence type="predicted"/>
<dbReference type="RefSeq" id="WP_307150376.1">
    <property type="nucleotide sequence ID" value="NZ_JAUSTU010000009.1"/>
</dbReference>
<evidence type="ECO:0000313" key="3">
    <source>
        <dbReference type="Proteomes" id="UP001231362"/>
    </source>
</evidence>
<gene>
    <name evidence="2" type="ORF">J2S07_002165</name>
</gene>
<dbReference type="Proteomes" id="UP001231362">
    <property type="component" value="Unassembled WGS sequence"/>
</dbReference>
<dbReference type="Pfam" id="PF10368">
    <property type="entry name" value="YkyA"/>
    <property type="match status" value="1"/>
</dbReference>
<sequence>MVKRTILFLLLIIGSIVLAGCFNKSSTVDKIHELLESVVESEQTFEKQQDPLVDLEKQEKEIYGKIITLGMKEYDQIVSLSNEALGIVDKRKEHMQKEEDSIESSKKEFEKLKPLIEELKDAKLKKKATELQDTMLKRYEAHDVLYENYTKGLEYDKELYQMFQKKDLSIDQLEEQIKKINDTYKVVLDSNKSFNEFTQKYNDIKFDFYKVAGIEIKEDDKK</sequence>
<keyword evidence="1" id="KW-0175">Coiled coil</keyword>
<feature type="coiled-coil region" evidence="1">
    <location>
        <begin position="163"/>
        <end position="190"/>
    </location>
</feature>
<dbReference type="EMBL" id="JAUSTU010000009">
    <property type="protein sequence ID" value="MDQ0155847.1"/>
    <property type="molecule type" value="Genomic_DNA"/>
</dbReference>